<proteinExistence type="predicted"/>
<accession>A0ABR1WQH8</accession>
<evidence type="ECO:0000313" key="3">
    <source>
        <dbReference type="Proteomes" id="UP001433268"/>
    </source>
</evidence>
<organism evidence="2 3">
    <name type="scientific">Apiospora hydei</name>
    <dbReference type="NCBI Taxonomy" id="1337664"/>
    <lineage>
        <taxon>Eukaryota</taxon>
        <taxon>Fungi</taxon>
        <taxon>Dikarya</taxon>
        <taxon>Ascomycota</taxon>
        <taxon>Pezizomycotina</taxon>
        <taxon>Sordariomycetes</taxon>
        <taxon>Xylariomycetidae</taxon>
        <taxon>Amphisphaeriales</taxon>
        <taxon>Apiosporaceae</taxon>
        <taxon>Apiospora</taxon>
    </lineage>
</organism>
<dbReference type="RefSeq" id="XP_066670303.1">
    <property type="nucleotide sequence ID" value="XM_066811380.1"/>
</dbReference>
<protein>
    <submittedName>
        <fullName evidence="2">Uncharacterized protein</fullName>
    </submittedName>
</protein>
<dbReference type="EMBL" id="JAQQWN010000005">
    <property type="protein sequence ID" value="KAK8085794.1"/>
    <property type="molecule type" value="Genomic_DNA"/>
</dbReference>
<feature type="compositionally biased region" description="Basic and acidic residues" evidence="1">
    <location>
        <begin position="78"/>
        <end position="90"/>
    </location>
</feature>
<evidence type="ECO:0000256" key="1">
    <source>
        <dbReference type="SAM" id="MobiDB-lite"/>
    </source>
</evidence>
<comment type="caution">
    <text evidence="2">The sequence shown here is derived from an EMBL/GenBank/DDBJ whole genome shotgun (WGS) entry which is preliminary data.</text>
</comment>
<dbReference type="Proteomes" id="UP001433268">
    <property type="component" value="Unassembled WGS sequence"/>
</dbReference>
<name>A0ABR1WQH8_9PEZI</name>
<evidence type="ECO:0000313" key="2">
    <source>
        <dbReference type="EMBL" id="KAK8085794.1"/>
    </source>
</evidence>
<keyword evidence="3" id="KW-1185">Reference proteome</keyword>
<sequence length="148" mass="16784">MVHDAPISLLNRPELGMIVEKSSLAYVVCLSQPAGLSIDRPHKTDAHHQLVFRWGHAGRARAKTQRPMEPPPTVRPPLRSEAKRNAEFPGTERRNIVLRRARLSRSSHCRGWPGSPTTKCLLPDLFIPGTRTRIVTPFVWVFRRPSPM</sequence>
<gene>
    <name evidence="2" type="ORF">PG997_007065</name>
</gene>
<feature type="region of interest" description="Disordered" evidence="1">
    <location>
        <begin position="59"/>
        <end position="90"/>
    </location>
</feature>
<dbReference type="GeneID" id="92044440"/>
<reference evidence="2 3" key="1">
    <citation type="submission" date="2023-01" db="EMBL/GenBank/DDBJ databases">
        <title>Analysis of 21 Apiospora genomes using comparative genomics revels a genus with tremendous synthesis potential of carbohydrate active enzymes and secondary metabolites.</title>
        <authorList>
            <person name="Sorensen T."/>
        </authorList>
    </citation>
    <scope>NUCLEOTIDE SEQUENCE [LARGE SCALE GENOMIC DNA]</scope>
    <source>
        <strain evidence="2 3">CBS 114990</strain>
    </source>
</reference>